<dbReference type="Pfam" id="PF03465">
    <property type="entry name" value="eRF1_3"/>
    <property type="match status" value="1"/>
</dbReference>
<organism evidence="8 9">
    <name type="scientific">Coptotermes formosanus</name>
    <name type="common">Formosan subterranean termite</name>
    <dbReference type="NCBI Taxonomy" id="36987"/>
    <lineage>
        <taxon>Eukaryota</taxon>
        <taxon>Metazoa</taxon>
        <taxon>Ecdysozoa</taxon>
        <taxon>Arthropoda</taxon>
        <taxon>Hexapoda</taxon>
        <taxon>Insecta</taxon>
        <taxon>Pterygota</taxon>
        <taxon>Neoptera</taxon>
        <taxon>Polyneoptera</taxon>
        <taxon>Dictyoptera</taxon>
        <taxon>Blattodea</taxon>
        <taxon>Blattoidea</taxon>
        <taxon>Termitoidae</taxon>
        <taxon>Rhinotermitidae</taxon>
        <taxon>Coptotermes</taxon>
    </lineage>
</organism>
<evidence type="ECO:0000256" key="4">
    <source>
        <dbReference type="ARBA" id="ARBA00022490"/>
    </source>
</evidence>
<dbReference type="GO" id="GO:0005737">
    <property type="term" value="C:cytoplasm"/>
    <property type="evidence" value="ECO:0007669"/>
    <property type="project" value="UniProtKB-SubCell"/>
</dbReference>
<evidence type="ECO:0000256" key="1">
    <source>
        <dbReference type="ARBA" id="ARBA00001968"/>
    </source>
</evidence>
<proteinExistence type="inferred from homology"/>
<evidence type="ECO:0000256" key="3">
    <source>
        <dbReference type="ARBA" id="ARBA00009504"/>
    </source>
</evidence>
<dbReference type="InterPro" id="IPR005142">
    <property type="entry name" value="eRF1_3"/>
</dbReference>
<dbReference type="EMBL" id="BLKM01000212">
    <property type="protein sequence ID" value="GFG30367.1"/>
    <property type="molecule type" value="Genomic_DNA"/>
</dbReference>
<dbReference type="Pfam" id="PF03464">
    <property type="entry name" value="eRF1_2"/>
    <property type="match status" value="1"/>
</dbReference>
<evidence type="ECO:0000256" key="5">
    <source>
        <dbReference type="ARBA" id="ARBA00022723"/>
    </source>
</evidence>
<dbReference type="InParanoid" id="A0A6L2PJW8"/>
<gene>
    <name evidence="8" type="ORF">Cfor_11772</name>
</gene>
<comment type="function">
    <text evidence="6">Component of the Pelota-HBS1L complex, a complex that recognizes stalled ribosomes and triggers the No-Go Decay (NGD) pathway. In the Pelota-HBS1L complex, pelo recognizes ribosomes stalled at the 3' end of an mRNA and engages stalled ribosomes by destabilizing mRNA in the mRNA channel.</text>
</comment>
<dbReference type="Gene3D" id="2.30.30.870">
    <property type="entry name" value="Pelota, domain A"/>
    <property type="match status" value="1"/>
</dbReference>
<evidence type="ECO:0000313" key="9">
    <source>
        <dbReference type="Proteomes" id="UP000502823"/>
    </source>
</evidence>
<comment type="subcellular location">
    <subcellularLocation>
        <location evidence="2 6">Cytoplasm</location>
    </subcellularLocation>
</comment>
<sequence length="383" mass="43330">MKLINKNVDKDGGGSVTLMPEESEDMWHAYNLISEGDCVRASTIRKVQNESSTGSSTSNRVRTVLTIRIENIDFDTQACVLRLKGRNIAENQYVKMGAYHTLDLEVNRKFTLTKSEWDSVALERVDTACDPTQHADVAAVVMQEGLAHICLITSSMTLVRAKIDQCIPRKRKGNVQQHEKGLQRYFESVMQGILRHVNFDVVKCILIASPGFVRDQFYEYMFQQAIKLDNKILLENKSKFMLIHSSSGFKHSLREVLTDPSVIAKMADTKASSEVRALESFYTMLQTEPAKAFYGTKHVERANEAQAIETLLISDNLFRIQDVKLRKRYVTLVDSVRESGGEVKIFSSMHVSGEQLDQLTGVAAILRFPMPELEDEEDSDHEN</sequence>
<dbReference type="InterPro" id="IPR004405">
    <property type="entry name" value="TF_pelota"/>
</dbReference>
<dbReference type="GO" id="GO:0070481">
    <property type="term" value="P:nuclear-transcribed mRNA catabolic process, non-stop decay"/>
    <property type="evidence" value="ECO:0007669"/>
    <property type="project" value="InterPro"/>
</dbReference>
<comment type="similarity">
    <text evidence="3 6">Belongs to the eukaryotic release factor 1 family. Pelota subfamily.</text>
</comment>
<evidence type="ECO:0000256" key="2">
    <source>
        <dbReference type="ARBA" id="ARBA00004496"/>
    </source>
</evidence>
<dbReference type="SUPFAM" id="SSF55315">
    <property type="entry name" value="L30e-like"/>
    <property type="match status" value="1"/>
</dbReference>
<dbReference type="PANTHER" id="PTHR10853">
    <property type="entry name" value="PELOTA"/>
    <property type="match status" value="1"/>
</dbReference>
<dbReference type="GO" id="GO:0070651">
    <property type="term" value="P:nonfunctional rRNA decay"/>
    <property type="evidence" value="ECO:0007669"/>
    <property type="project" value="TreeGrafter"/>
</dbReference>
<dbReference type="InterPro" id="IPR005140">
    <property type="entry name" value="eRF1_Pelota-like_N"/>
</dbReference>
<dbReference type="SUPFAM" id="SSF53137">
    <property type="entry name" value="Translational machinery components"/>
    <property type="match status" value="1"/>
</dbReference>
<dbReference type="SUPFAM" id="SSF159065">
    <property type="entry name" value="Dom34/Pelota N-terminal domain-like"/>
    <property type="match status" value="1"/>
</dbReference>
<dbReference type="FunCoup" id="A0A6L2PJW8">
    <property type="interactions" value="1626"/>
</dbReference>
<dbReference type="InterPro" id="IPR042226">
    <property type="entry name" value="eFR1_2_sf"/>
</dbReference>
<dbReference type="InterPro" id="IPR058547">
    <property type="entry name" value="Pelota_N"/>
</dbReference>
<dbReference type="Proteomes" id="UP000502823">
    <property type="component" value="Unassembled WGS sequence"/>
</dbReference>
<protein>
    <recommendedName>
        <fullName evidence="6">Protein pelota homolog</fullName>
    </recommendedName>
</protein>
<keyword evidence="5 6" id="KW-0479">Metal-binding</keyword>
<dbReference type="NCBIfam" id="TIGR00111">
    <property type="entry name" value="pelota"/>
    <property type="match status" value="1"/>
</dbReference>
<dbReference type="Gene3D" id="3.30.1330.30">
    <property type="match status" value="1"/>
</dbReference>
<evidence type="ECO:0000259" key="7">
    <source>
        <dbReference type="SMART" id="SM01194"/>
    </source>
</evidence>
<evidence type="ECO:0000313" key="8">
    <source>
        <dbReference type="EMBL" id="GFG30367.1"/>
    </source>
</evidence>
<reference evidence="9" key="1">
    <citation type="submission" date="2020-01" db="EMBL/GenBank/DDBJ databases">
        <title>Draft genome sequence of the Termite Coptotermes fromosanus.</title>
        <authorList>
            <person name="Itakura S."/>
            <person name="Yosikawa Y."/>
            <person name="Umezawa K."/>
        </authorList>
    </citation>
    <scope>NUCLEOTIDE SEQUENCE [LARGE SCALE GENOMIC DNA]</scope>
</reference>
<dbReference type="OrthoDB" id="10249111at2759"/>
<dbReference type="GO" id="GO:0071025">
    <property type="term" value="P:RNA surveillance"/>
    <property type="evidence" value="ECO:0007669"/>
    <property type="project" value="InterPro"/>
</dbReference>
<dbReference type="AlphaFoldDB" id="A0A6L2PJW8"/>
<dbReference type="PANTHER" id="PTHR10853:SF0">
    <property type="entry name" value="PROTEIN PELOTA HOMOLOG"/>
    <property type="match status" value="1"/>
</dbReference>
<dbReference type="FunFam" id="3.30.1330.30:FF:000008">
    <property type="entry name" value="Protein pelota homolog"/>
    <property type="match status" value="1"/>
</dbReference>
<comment type="caution">
    <text evidence="8">The sequence shown here is derived from an EMBL/GenBank/DDBJ whole genome shotgun (WGS) entry which is preliminary data.</text>
</comment>
<dbReference type="GO" id="GO:0070966">
    <property type="term" value="P:nuclear-transcribed mRNA catabolic process, no-go decay"/>
    <property type="evidence" value="ECO:0007669"/>
    <property type="project" value="InterPro"/>
</dbReference>
<keyword evidence="4 6" id="KW-0963">Cytoplasm</keyword>
<comment type="cofactor">
    <cofactor evidence="1 6">
        <name>a divalent metal cation</name>
        <dbReference type="ChEBI" id="CHEBI:60240"/>
    </cofactor>
</comment>
<feature type="domain" description="eRF1/Pelota-like N-terminal" evidence="7">
    <location>
        <begin position="1"/>
        <end position="130"/>
    </location>
</feature>
<dbReference type="FunFam" id="3.30.420.60:FF:000002">
    <property type="entry name" value="Protein pelota homolog"/>
    <property type="match status" value="1"/>
</dbReference>
<dbReference type="InterPro" id="IPR005141">
    <property type="entry name" value="eRF1_2"/>
</dbReference>
<keyword evidence="9" id="KW-1185">Reference proteome</keyword>
<dbReference type="SMART" id="SM01194">
    <property type="entry name" value="eRF1_1"/>
    <property type="match status" value="1"/>
</dbReference>
<dbReference type="Pfam" id="PF26356">
    <property type="entry name" value="Pelota_N"/>
    <property type="match status" value="1"/>
</dbReference>
<dbReference type="Gene3D" id="3.30.420.60">
    <property type="entry name" value="eRF1 domain 2"/>
    <property type="match status" value="1"/>
</dbReference>
<dbReference type="GO" id="GO:0046872">
    <property type="term" value="F:metal ion binding"/>
    <property type="evidence" value="ECO:0007669"/>
    <property type="project" value="UniProtKB-KW"/>
</dbReference>
<dbReference type="FunFam" id="2.30.30.870:FF:000001">
    <property type="entry name" value="Protein pelota homolog"/>
    <property type="match status" value="1"/>
</dbReference>
<dbReference type="InterPro" id="IPR038069">
    <property type="entry name" value="Pelota/DOM34_N"/>
</dbReference>
<dbReference type="InterPro" id="IPR029064">
    <property type="entry name" value="Ribosomal_eL30-like_sf"/>
</dbReference>
<name>A0A6L2PJW8_COPFO</name>
<dbReference type="GO" id="GO:0032790">
    <property type="term" value="P:ribosome disassembly"/>
    <property type="evidence" value="ECO:0007669"/>
    <property type="project" value="TreeGrafter"/>
</dbReference>
<evidence type="ECO:0000256" key="6">
    <source>
        <dbReference type="RuleBase" id="RU362019"/>
    </source>
</evidence>
<accession>A0A6L2PJW8</accession>